<organism evidence="6 7">
    <name type="scientific">Anatilimnocola aggregata</name>
    <dbReference type="NCBI Taxonomy" id="2528021"/>
    <lineage>
        <taxon>Bacteria</taxon>
        <taxon>Pseudomonadati</taxon>
        <taxon>Planctomycetota</taxon>
        <taxon>Planctomycetia</taxon>
        <taxon>Pirellulales</taxon>
        <taxon>Pirellulaceae</taxon>
        <taxon>Anatilimnocola</taxon>
    </lineage>
</organism>
<proteinExistence type="predicted"/>
<dbReference type="Proteomes" id="UP000315017">
    <property type="component" value="Chromosome"/>
</dbReference>
<dbReference type="InterPro" id="IPR026590">
    <property type="entry name" value="Ssirtuin_cat_dom"/>
</dbReference>
<reference evidence="6 7" key="1">
    <citation type="submission" date="2019-02" db="EMBL/GenBank/DDBJ databases">
        <title>Deep-cultivation of Planctomycetes and their phenomic and genomic characterization uncovers novel biology.</title>
        <authorList>
            <person name="Wiegand S."/>
            <person name="Jogler M."/>
            <person name="Boedeker C."/>
            <person name="Pinto D."/>
            <person name="Vollmers J."/>
            <person name="Rivas-Marin E."/>
            <person name="Kohn T."/>
            <person name="Peeters S.H."/>
            <person name="Heuer A."/>
            <person name="Rast P."/>
            <person name="Oberbeckmann S."/>
            <person name="Bunk B."/>
            <person name="Jeske O."/>
            <person name="Meyerdierks A."/>
            <person name="Storesund J.E."/>
            <person name="Kallscheuer N."/>
            <person name="Luecker S."/>
            <person name="Lage O.M."/>
            <person name="Pohl T."/>
            <person name="Merkel B.J."/>
            <person name="Hornburger P."/>
            <person name="Mueller R.-W."/>
            <person name="Bruemmer F."/>
            <person name="Labrenz M."/>
            <person name="Spormann A.M."/>
            <person name="Op den Camp H."/>
            <person name="Overmann J."/>
            <person name="Amann R."/>
            <person name="Jetten M.S.M."/>
            <person name="Mascher T."/>
            <person name="Medema M.H."/>
            <person name="Devos D.P."/>
            <person name="Kaster A.-K."/>
            <person name="Ovreas L."/>
            <person name="Rohde M."/>
            <person name="Galperin M.Y."/>
            <person name="Jogler C."/>
        </authorList>
    </citation>
    <scope>NUCLEOTIDE SEQUENCE [LARGE SCALE GENOMIC DNA]</scope>
    <source>
        <strain evidence="6 7">ETA_A8</strain>
    </source>
</reference>
<dbReference type="SUPFAM" id="SSF52467">
    <property type="entry name" value="DHS-like NAD/FAD-binding domain"/>
    <property type="match status" value="1"/>
</dbReference>
<keyword evidence="7" id="KW-1185">Reference proteome</keyword>
<evidence type="ECO:0000256" key="1">
    <source>
        <dbReference type="ARBA" id="ARBA00012928"/>
    </source>
</evidence>
<sequence length="270" mass="30612">MLDTALDLAAAAIRQADALLIGAGAGMGVDSGLPDFRGSEGFWKAYPPFHGRSFAALSTPHWFRTDSQLAWGFFGHRYQLYRDTRPHAGFEILRQWCERREHRYFVFTSNVDGHFQRAGFPEERVLERHGSIQHLQCTQPCASVIWPAGDALHFEIDPATIRTGSELPRCPHCHELARPNILMFDDYDWLPARCEAQYQRYATWLEQVAGQQLVAIEFGAGLAIPTVRRECERWCTTLIRVNPREAEVPTGGISLPLGALEAIHEIDRRL</sequence>
<evidence type="ECO:0000256" key="3">
    <source>
        <dbReference type="ARBA" id="ARBA00023027"/>
    </source>
</evidence>
<name>A0A517YMP6_9BACT</name>
<dbReference type="Gene3D" id="3.30.1600.10">
    <property type="entry name" value="SIR2/SIRT2 'Small Domain"/>
    <property type="match status" value="1"/>
</dbReference>
<dbReference type="EMBL" id="CP036274">
    <property type="protein sequence ID" value="QDU31481.1"/>
    <property type="molecule type" value="Genomic_DNA"/>
</dbReference>
<dbReference type="InterPro" id="IPR050134">
    <property type="entry name" value="NAD-dep_sirtuin_deacylases"/>
</dbReference>
<feature type="domain" description="Deacetylase sirtuin-type" evidence="5">
    <location>
        <begin position="1"/>
        <end position="270"/>
    </location>
</feature>
<comment type="caution">
    <text evidence="4">Lacks conserved residue(s) required for the propagation of feature annotation.</text>
</comment>
<protein>
    <recommendedName>
        <fullName evidence="1">protein acetyllysine N-acetyltransferase</fullName>
        <ecNumber evidence="1">2.3.1.286</ecNumber>
    </recommendedName>
</protein>
<evidence type="ECO:0000313" key="6">
    <source>
        <dbReference type="EMBL" id="QDU31481.1"/>
    </source>
</evidence>
<dbReference type="RefSeq" id="WP_145098686.1">
    <property type="nucleotide sequence ID" value="NZ_CP036274.1"/>
</dbReference>
<gene>
    <name evidence="6" type="primary">cobB_2</name>
    <name evidence="6" type="ORF">ETAA8_66390</name>
</gene>
<keyword evidence="6" id="KW-0378">Hydrolase</keyword>
<dbReference type="PANTHER" id="PTHR11085">
    <property type="entry name" value="NAD-DEPENDENT PROTEIN DEACYLASE SIRTUIN-5, MITOCHONDRIAL-RELATED"/>
    <property type="match status" value="1"/>
</dbReference>
<dbReference type="Gene3D" id="3.40.50.1220">
    <property type="entry name" value="TPP-binding domain"/>
    <property type="match status" value="1"/>
</dbReference>
<dbReference type="AlphaFoldDB" id="A0A517YMP6"/>
<dbReference type="InterPro" id="IPR026591">
    <property type="entry name" value="Sirtuin_cat_small_dom_sf"/>
</dbReference>
<dbReference type="PROSITE" id="PS50305">
    <property type="entry name" value="SIRTUIN"/>
    <property type="match status" value="1"/>
</dbReference>
<keyword evidence="3" id="KW-0520">NAD</keyword>
<dbReference type="OrthoDB" id="394960at2"/>
<dbReference type="KEGG" id="aagg:ETAA8_66390"/>
<dbReference type="PANTHER" id="PTHR11085:SF4">
    <property type="entry name" value="NAD-DEPENDENT PROTEIN DEACYLASE"/>
    <property type="match status" value="1"/>
</dbReference>
<dbReference type="InterPro" id="IPR029035">
    <property type="entry name" value="DHS-like_NAD/FAD-binding_dom"/>
</dbReference>
<evidence type="ECO:0000259" key="5">
    <source>
        <dbReference type="PROSITE" id="PS50305"/>
    </source>
</evidence>
<dbReference type="InterPro" id="IPR003000">
    <property type="entry name" value="Sirtuin"/>
</dbReference>
<dbReference type="Pfam" id="PF02146">
    <property type="entry name" value="SIR2"/>
    <property type="match status" value="1"/>
</dbReference>
<accession>A0A517YMP6</accession>
<evidence type="ECO:0000313" key="7">
    <source>
        <dbReference type="Proteomes" id="UP000315017"/>
    </source>
</evidence>
<evidence type="ECO:0000256" key="2">
    <source>
        <dbReference type="ARBA" id="ARBA00022679"/>
    </source>
</evidence>
<dbReference type="GO" id="GO:0017136">
    <property type="term" value="F:histone deacetylase activity, NAD-dependent"/>
    <property type="evidence" value="ECO:0007669"/>
    <property type="project" value="TreeGrafter"/>
</dbReference>
<dbReference type="GO" id="GO:0070403">
    <property type="term" value="F:NAD+ binding"/>
    <property type="evidence" value="ECO:0007669"/>
    <property type="project" value="InterPro"/>
</dbReference>
<dbReference type="EC" id="2.3.1.286" evidence="1"/>
<keyword evidence="2" id="KW-0808">Transferase</keyword>
<evidence type="ECO:0000256" key="4">
    <source>
        <dbReference type="PROSITE-ProRule" id="PRU00236"/>
    </source>
</evidence>
<dbReference type="GO" id="GO:0016787">
    <property type="term" value="F:hydrolase activity"/>
    <property type="evidence" value="ECO:0007669"/>
    <property type="project" value="UniProtKB-KW"/>
</dbReference>